<keyword evidence="3" id="KW-1185">Reference proteome</keyword>
<dbReference type="EMBL" id="LNIX01000005">
    <property type="protein sequence ID" value="OXA54479.1"/>
    <property type="molecule type" value="Genomic_DNA"/>
</dbReference>
<dbReference type="PANTHER" id="PTHR46585">
    <property type="entry name" value="INTEGRASE CORE DOMAIN CONTAINING PROTEIN"/>
    <property type="match status" value="1"/>
</dbReference>
<dbReference type="PROSITE" id="PS50994">
    <property type="entry name" value="INTEGRASE"/>
    <property type="match status" value="1"/>
</dbReference>
<feature type="domain" description="Integrase catalytic" evidence="1">
    <location>
        <begin position="221"/>
        <end position="389"/>
    </location>
</feature>
<proteinExistence type="predicted"/>
<accession>A0A226EAP5</accession>
<comment type="caution">
    <text evidence="2">The sequence shown here is derived from an EMBL/GenBank/DDBJ whole genome shotgun (WGS) entry which is preliminary data.</text>
</comment>
<dbReference type="GO" id="GO:0015074">
    <property type="term" value="P:DNA integration"/>
    <property type="evidence" value="ECO:0007669"/>
    <property type="project" value="InterPro"/>
</dbReference>
<dbReference type="InterPro" id="IPR036397">
    <property type="entry name" value="RNaseH_sf"/>
</dbReference>
<protein>
    <recommendedName>
        <fullName evidence="1">Integrase catalytic domain-containing protein</fullName>
    </recommendedName>
</protein>
<dbReference type="InterPro" id="IPR012337">
    <property type="entry name" value="RNaseH-like_sf"/>
</dbReference>
<evidence type="ECO:0000313" key="2">
    <source>
        <dbReference type="EMBL" id="OXA54479.1"/>
    </source>
</evidence>
<dbReference type="InterPro" id="IPR001584">
    <property type="entry name" value="Integrase_cat-core"/>
</dbReference>
<dbReference type="Proteomes" id="UP000198287">
    <property type="component" value="Unassembled WGS sequence"/>
</dbReference>
<dbReference type="OrthoDB" id="6343797at2759"/>
<name>A0A226EAP5_FOLCA</name>
<evidence type="ECO:0000259" key="1">
    <source>
        <dbReference type="PROSITE" id="PS50994"/>
    </source>
</evidence>
<sequence>MATIFDNSAPIIRSEVVNEDNSKLPVEVLPHPEYQYNESAKTISLKPYKEPDHLVAPVNNIGHSLFSQCDCFINDFMVSQTNNLYAYRAITEAILNYGAEYKKCQGGLSLYTHEINPHAFQTQTEDGFKHRYEAIKENNAAAIGGSNLNPFAFDHFDISYFSVLVDDEQICFKPLKLDFGNNQSLLGFYTLLTSSGVAHQDLGIGVNREDYIKSSEALFAFNLCPAAEDDVFSIHKTGNIRFDIQFKNPLPKAISVIVYAEFNSVKVAEARPLKNKCGTVVARAFEEVLKETRTHPLKLQVDMGKEFYSAPFQEIYKKYNIHMFSVFSEIKNSICERFNRTLMDKIARYWTYSNSFKYVDVLPDIISNYNNSFHRSIGRVPLKVTKENEQEIENSILNYRLTRRNQSFKSMILFEFHVIKICSQKDITKIGQKNVSE</sequence>
<dbReference type="AlphaFoldDB" id="A0A226EAP5"/>
<dbReference type="SUPFAM" id="SSF53098">
    <property type="entry name" value="Ribonuclease H-like"/>
    <property type="match status" value="1"/>
</dbReference>
<evidence type="ECO:0000313" key="3">
    <source>
        <dbReference type="Proteomes" id="UP000198287"/>
    </source>
</evidence>
<organism evidence="2 3">
    <name type="scientific">Folsomia candida</name>
    <name type="common">Springtail</name>
    <dbReference type="NCBI Taxonomy" id="158441"/>
    <lineage>
        <taxon>Eukaryota</taxon>
        <taxon>Metazoa</taxon>
        <taxon>Ecdysozoa</taxon>
        <taxon>Arthropoda</taxon>
        <taxon>Hexapoda</taxon>
        <taxon>Collembola</taxon>
        <taxon>Entomobryomorpha</taxon>
        <taxon>Isotomoidea</taxon>
        <taxon>Isotomidae</taxon>
        <taxon>Proisotominae</taxon>
        <taxon>Folsomia</taxon>
    </lineage>
</organism>
<reference evidence="2 3" key="1">
    <citation type="submission" date="2015-12" db="EMBL/GenBank/DDBJ databases">
        <title>The genome of Folsomia candida.</title>
        <authorList>
            <person name="Faddeeva A."/>
            <person name="Derks M.F."/>
            <person name="Anvar Y."/>
            <person name="Smit S."/>
            <person name="Van Straalen N."/>
            <person name="Roelofs D."/>
        </authorList>
    </citation>
    <scope>NUCLEOTIDE SEQUENCE [LARGE SCALE GENOMIC DNA]</scope>
    <source>
        <strain evidence="2 3">VU population</strain>
        <tissue evidence="2">Whole body</tissue>
    </source>
</reference>
<dbReference type="PANTHER" id="PTHR46585:SF1">
    <property type="entry name" value="CHROMO DOMAIN-CONTAINING PROTEIN"/>
    <property type="match status" value="1"/>
</dbReference>
<gene>
    <name evidence="2" type="ORF">Fcan01_11808</name>
</gene>
<dbReference type="GO" id="GO:0003676">
    <property type="term" value="F:nucleic acid binding"/>
    <property type="evidence" value="ECO:0007669"/>
    <property type="project" value="InterPro"/>
</dbReference>
<dbReference type="Gene3D" id="3.30.420.10">
    <property type="entry name" value="Ribonuclease H-like superfamily/Ribonuclease H"/>
    <property type="match status" value="1"/>
</dbReference>